<dbReference type="Gramene" id="ONIVA02G08400.1">
    <property type="protein sequence ID" value="ONIVA02G08400.1"/>
    <property type="gene ID" value="ONIVA02G08400"/>
</dbReference>
<accession>A0A0E0G329</accession>
<evidence type="ECO:0000313" key="1">
    <source>
        <dbReference type="EnsemblPlants" id="ONIVA02G08400.1"/>
    </source>
</evidence>
<dbReference type="AlphaFoldDB" id="A0A0E0G329"/>
<reference evidence="1" key="1">
    <citation type="submission" date="2015-04" db="UniProtKB">
        <authorList>
            <consortium name="EnsemblPlants"/>
        </authorList>
    </citation>
    <scope>IDENTIFICATION</scope>
    <source>
        <strain evidence="1">SL10</strain>
    </source>
</reference>
<protein>
    <submittedName>
        <fullName evidence="1">Uncharacterized protein</fullName>
    </submittedName>
</protein>
<reference evidence="1" key="2">
    <citation type="submission" date="2018-04" db="EMBL/GenBank/DDBJ databases">
        <title>OnivRS2 (Oryza nivara Reference Sequence Version 2).</title>
        <authorList>
            <person name="Zhang J."/>
            <person name="Kudrna D."/>
            <person name="Lee S."/>
            <person name="Talag J."/>
            <person name="Rajasekar S."/>
            <person name="Welchert J."/>
            <person name="Hsing Y.-I."/>
            <person name="Wing R.A."/>
        </authorList>
    </citation>
    <scope>NUCLEOTIDE SEQUENCE [LARGE SCALE GENOMIC DNA]</scope>
    <source>
        <strain evidence="1">SL10</strain>
    </source>
</reference>
<sequence length="61" mass="6867">MTRAKRQAMISPMVHPITSLASPNDFAELYLLTVENLLVMMWLLDCSTADLLPVTHLINLI</sequence>
<organism evidence="1">
    <name type="scientific">Oryza nivara</name>
    <name type="common">Indian wild rice</name>
    <name type="synonym">Oryza sativa f. spontanea</name>
    <dbReference type="NCBI Taxonomy" id="4536"/>
    <lineage>
        <taxon>Eukaryota</taxon>
        <taxon>Viridiplantae</taxon>
        <taxon>Streptophyta</taxon>
        <taxon>Embryophyta</taxon>
        <taxon>Tracheophyta</taxon>
        <taxon>Spermatophyta</taxon>
        <taxon>Magnoliopsida</taxon>
        <taxon>Liliopsida</taxon>
        <taxon>Poales</taxon>
        <taxon>Poaceae</taxon>
        <taxon>BOP clade</taxon>
        <taxon>Oryzoideae</taxon>
        <taxon>Oryzeae</taxon>
        <taxon>Oryzinae</taxon>
        <taxon>Oryza</taxon>
    </lineage>
</organism>
<dbReference type="Proteomes" id="UP000006591">
    <property type="component" value="Chromosome 2"/>
</dbReference>
<dbReference type="EnsemblPlants" id="ONIVA02G08400.1">
    <property type="protein sequence ID" value="ONIVA02G08400.1"/>
    <property type="gene ID" value="ONIVA02G08400"/>
</dbReference>
<proteinExistence type="predicted"/>
<dbReference type="HOGENOM" id="CLU_2926629_0_0_1"/>
<name>A0A0E0G329_ORYNI</name>
<keyword evidence="2" id="KW-1185">Reference proteome</keyword>
<evidence type="ECO:0000313" key="2">
    <source>
        <dbReference type="Proteomes" id="UP000006591"/>
    </source>
</evidence>